<evidence type="ECO:0000259" key="1">
    <source>
        <dbReference type="Pfam" id="PF08241"/>
    </source>
</evidence>
<dbReference type="EMBL" id="NBIV01000144">
    <property type="protein sequence ID" value="PXF42954.1"/>
    <property type="molecule type" value="Genomic_DNA"/>
</dbReference>
<keyword evidence="3" id="KW-1185">Reference proteome</keyword>
<comment type="caution">
    <text evidence="2">The sequence shown here is derived from an EMBL/GenBank/DDBJ whole genome shotgun (WGS) entry which is preliminary data.</text>
</comment>
<feature type="domain" description="Methyltransferase type 11" evidence="1">
    <location>
        <begin position="175"/>
        <end position="231"/>
    </location>
</feature>
<dbReference type="Gene3D" id="3.40.50.150">
    <property type="entry name" value="Vaccinia Virus protein VP39"/>
    <property type="match status" value="1"/>
</dbReference>
<dbReference type="AlphaFoldDB" id="A0A2V3ILI6"/>
<name>A0A2V3ILI6_9FLOR</name>
<dbReference type="Proteomes" id="UP000247409">
    <property type="component" value="Unassembled WGS sequence"/>
</dbReference>
<evidence type="ECO:0000313" key="2">
    <source>
        <dbReference type="EMBL" id="PXF42954.1"/>
    </source>
</evidence>
<dbReference type="PANTHER" id="PTHR43036:SF2">
    <property type="entry name" value="OS04G0481300 PROTEIN"/>
    <property type="match status" value="1"/>
</dbReference>
<accession>A0A2V3ILI6</accession>
<organism evidence="2 3">
    <name type="scientific">Gracilariopsis chorda</name>
    <dbReference type="NCBI Taxonomy" id="448386"/>
    <lineage>
        <taxon>Eukaryota</taxon>
        <taxon>Rhodophyta</taxon>
        <taxon>Florideophyceae</taxon>
        <taxon>Rhodymeniophycidae</taxon>
        <taxon>Gracilariales</taxon>
        <taxon>Gracilariaceae</taxon>
        <taxon>Gracilariopsis</taxon>
    </lineage>
</organism>
<sequence length="297" mass="33346">MHLLPFLPSPTLHKSFKHQSHNQLPRCNFKTLKSSLSPPQPSRRAFLSALSLLPVALLPATPSTSQARCLPERAAKQVLHHPNYPDHWPYTAADFRRFDETSDDQFYASPRITRHIDRAAVDSLRAFYQTTLLPGKSDVLDLCSSVESYMPTNWPSRKSVTGLGMNTVELQQNPALTAYVVRDLNKNPKLPFEDAAFDLVCCAMSIDYLTHPRQIVSEVARVLRKHGTVAFSFSDRVFATKAIALWMSSGDEDHIYTVASYFHYTPSLSNVDVVDLSPRRRGSCAGDPLYVVTARRA</sequence>
<dbReference type="SUPFAM" id="SSF53335">
    <property type="entry name" value="S-adenosyl-L-methionine-dependent methyltransferases"/>
    <property type="match status" value="1"/>
</dbReference>
<dbReference type="InterPro" id="IPR029063">
    <property type="entry name" value="SAM-dependent_MTases_sf"/>
</dbReference>
<dbReference type="OrthoDB" id="3618at2759"/>
<dbReference type="PANTHER" id="PTHR43036">
    <property type="entry name" value="OSJNBB0011N17.9 PROTEIN"/>
    <property type="match status" value="1"/>
</dbReference>
<dbReference type="Pfam" id="PF08241">
    <property type="entry name" value="Methyltransf_11"/>
    <property type="match status" value="1"/>
</dbReference>
<proteinExistence type="predicted"/>
<dbReference type="InterPro" id="IPR013216">
    <property type="entry name" value="Methyltransf_11"/>
</dbReference>
<dbReference type="GO" id="GO:0008757">
    <property type="term" value="F:S-adenosylmethionine-dependent methyltransferase activity"/>
    <property type="evidence" value="ECO:0007669"/>
    <property type="project" value="InterPro"/>
</dbReference>
<gene>
    <name evidence="2" type="ORF">BWQ96_07332</name>
</gene>
<reference evidence="2 3" key="1">
    <citation type="journal article" date="2018" name="Mol. Biol. Evol.">
        <title>Analysis of the draft genome of the red seaweed Gracilariopsis chorda provides insights into genome size evolution in Rhodophyta.</title>
        <authorList>
            <person name="Lee J."/>
            <person name="Yang E.C."/>
            <person name="Graf L."/>
            <person name="Yang J.H."/>
            <person name="Qiu H."/>
            <person name="Zel Zion U."/>
            <person name="Chan C.X."/>
            <person name="Stephens T.G."/>
            <person name="Weber A.P.M."/>
            <person name="Boo G.H."/>
            <person name="Boo S.M."/>
            <person name="Kim K.M."/>
            <person name="Shin Y."/>
            <person name="Jung M."/>
            <person name="Lee S.J."/>
            <person name="Yim H.S."/>
            <person name="Lee J.H."/>
            <person name="Bhattacharya D."/>
            <person name="Yoon H.S."/>
        </authorList>
    </citation>
    <scope>NUCLEOTIDE SEQUENCE [LARGE SCALE GENOMIC DNA]</scope>
    <source>
        <strain evidence="2 3">SKKU-2015</strain>
        <tissue evidence="2">Whole body</tissue>
    </source>
</reference>
<evidence type="ECO:0000313" key="3">
    <source>
        <dbReference type="Proteomes" id="UP000247409"/>
    </source>
</evidence>
<protein>
    <recommendedName>
        <fullName evidence="1">Methyltransferase type 11 domain-containing protein</fullName>
    </recommendedName>
</protein>